<protein>
    <submittedName>
        <fullName evidence="1">Uncharacterized protein</fullName>
    </submittedName>
</protein>
<gene>
    <name evidence="1" type="ORF">GOODEAATRI_033244</name>
</gene>
<evidence type="ECO:0000313" key="2">
    <source>
        <dbReference type="Proteomes" id="UP001476798"/>
    </source>
</evidence>
<accession>A0ABV0NZX4</accession>
<keyword evidence="2" id="KW-1185">Reference proteome</keyword>
<dbReference type="EMBL" id="JAHRIO010056712">
    <property type="protein sequence ID" value="MEQ2176933.1"/>
    <property type="molecule type" value="Genomic_DNA"/>
</dbReference>
<proteinExistence type="predicted"/>
<dbReference type="Proteomes" id="UP001476798">
    <property type="component" value="Unassembled WGS sequence"/>
</dbReference>
<sequence length="160" mass="17446">MTSSPPRIQNARRQNDEFGSSSSVRILGVLVLKAENHRLLTFEISFRSDIAYSCSADSAGSSSCLVRCRQSDYGQLLSACSLLLQTLVCLRTVNKCPNQTSFMVVLFCVFRGVFFRPTVVLAYGPSGSVEYPAFLVSLSEVLDSAPPSAGGLQRPRGKRQ</sequence>
<evidence type="ECO:0000313" key="1">
    <source>
        <dbReference type="EMBL" id="MEQ2176933.1"/>
    </source>
</evidence>
<organism evidence="1 2">
    <name type="scientific">Goodea atripinnis</name>
    <dbReference type="NCBI Taxonomy" id="208336"/>
    <lineage>
        <taxon>Eukaryota</taxon>
        <taxon>Metazoa</taxon>
        <taxon>Chordata</taxon>
        <taxon>Craniata</taxon>
        <taxon>Vertebrata</taxon>
        <taxon>Euteleostomi</taxon>
        <taxon>Actinopterygii</taxon>
        <taxon>Neopterygii</taxon>
        <taxon>Teleostei</taxon>
        <taxon>Neoteleostei</taxon>
        <taxon>Acanthomorphata</taxon>
        <taxon>Ovalentaria</taxon>
        <taxon>Atherinomorphae</taxon>
        <taxon>Cyprinodontiformes</taxon>
        <taxon>Goodeidae</taxon>
        <taxon>Goodea</taxon>
    </lineage>
</organism>
<reference evidence="1 2" key="1">
    <citation type="submission" date="2021-06" db="EMBL/GenBank/DDBJ databases">
        <authorList>
            <person name="Palmer J.M."/>
        </authorList>
    </citation>
    <scope>NUCLEOTIDE SEQUENCE [LARGE SCALE GENOMIC DNA]</scope>
    <source>
        <strain evidence="1 2">GA_2019</strain>
        <tissue evidence="1">Muscle</tissue>
    </source>
</reference>
<comment type="caution">
    <text evidence="1">The sequence shown here is derived from an EMBL/GenBank/DDBJ whole genome shotgun (WGS) entry which is preliminary data.</text>
</comment>
<name>A0ABV0NZX4_9TELE</name>